<evidence type="ECO:0000313" key="1">
    <source>
        <dbReference type="Proteomes" id="UP000887572"/>
    </source>
</evidence>
<dbReference type="Proteomes" id="UP000887572">
    <property type="component" value="Unplaced"/>
</dbReference>
<proteinExistence type="predicted"/>
<reference evidence="2" key="1">
    <citation type="submission" date="2022-11" db="UniProtKB">
        <authorList>
            <consortium name="WormBaseParasite"/>
        </authorList>
    </citation>
    <scope>IDENTIFICATION</scope>
</reference>
<organism evidence="1 2">
    <name type="scientific">Globodera rostochiensis</name>
    <name type="common">Golden nematode worm</name>
    <name type="synonym">Heterodera rostochiensis</name>
    <dbReference type="NCBI Taxonomy" id="31243"/>
    <lineage>
        <taxon>Eukaryota</taxon>
        <taxon>Metazoa</taxon>
        <taxon>Ecdysozoa</taxon>
        <taxon>Nematoda</taxon>
        <taxon>Chromadorea</taxon>
        <taxon>Rhabditida</taxon>
        <taxon>Tylenchina</taxon>
        <taxon>Tylenchomorpha</taxon>
        <taxon>Tylenchoidea</taxon>
        <taxon>Heteroderidae</taxon>
        <taxon>Heteroderinae</taxon>
        <taxon>Globodera</taxon>
    </lineage>
</organism>
<keyword evidence="1" id="KW-1185">Reference proteome</keyword>
<name>A0A914HGU7_GLORO</name>
<accession>A0A914HGU7</accession>
<sequence length="69" mass="8157">MSVLISRYCRITKQVLRKFHKAPFEIEPLPQFIDERNRLFDDLMAVHKVEFGKKSSRTNYGDTAGRKSR</sequence>
<dbReference type="AlphaFoldDB" id="A0A914HGU7"/>
<protein>
    <submittedName>
        <fullName evidence="2">Uncharacterized protein</fullName>
    </submittedName>
</protein>
<evidence type="ECO:0000313" key="2">
    <source>
        <dbReference type="WBParaSite" id="Gr19_v10_g16495.t1"/>
    </source>
</evidence>
<dbReference type="WBParaSite" id="Gr19_v10_g16495.t1">
    <property type="protein sequence ID" value="Gr19_v10_g16495.t1"/>
    <property type="gene ID" value="Gr19_v10_g16495"/>
</dbReference>